<protein>
    <recommendedName>
        <fullName evidence="3">LuxR family transcriptional regulator</fullName>
    </recommendedName>
</protein>
<name>A0ABX7AF06_9GAMM</name>
<evidence type="ECO:0000313" key="1">
    <source>
        <dbReference type="EMBL" id="QQO61919.1"/>
    </source>
</evidence>
<reference evidence="2" key="1">
    <citation type="submission" date="2021-01" db="EMBL/GenBank/DDBJ databases">
        <title>Providencia vermicola LLDRA6, a soil-borne Mn(II)-oxidizing bacterium, exploits a strategy of superoxide production coupled to hydrogen peroxide consumption to generate Mn oxides, as revealed by transcriptional up-regulation of genes for phenylacetic acid catabolism.</title>
        <authorList>
            <person name="Chen S."/>
            <person name="Ding Z."/>
            <person name="Chen J."/>
            <person name="Luo J."/>
            <person name="Ruan X."/>
            <person name="Li Z."/>
            <person name="Liao F."/>
            <person name="He J."/>
            <person name="Li D."/>
        </authorList>
    </citation>
    <scope>NUCLEOTIDE SEQUENCE [LARGE SCALE GENOMIC DNA]</scope>
    <source>
        <strain evidence="2">LLDRA6</strain>
    </source>
</reference>
<keyword evidence="2" id="KW-1185">Reference proteome</keyword>
<dbReference type="GeneID" id="92280453"/>
<evidence type="ECO:0000313" key="2">
    <source>
        <dbReference type="Proteomes" id="UP000596157"/>
    </source>
</evidence>
<proteinExistence type="predicted"/>
<dbReference type="RefSeq" id="WP_337979585.1">
    <property type="nucleotide sequence ID" value="NZ_CP067099.1"/>
</dbReference>
<accession>A0ABX7AF06</accession>
<organism evidence="1 2">
    <name type="scientific">Providencia manganoxydans</name>
    <dbReference type="NCBI Taxonomy" id="2923283"/>
    <lineage>
        <taxon>Bacteria</taxon>
        <taxon>Pseudomonadati</taxon>
        <taxon>Pseudomonadota</taxon>
        <taxon>Gammaproteobacteria</taxon>
        <taxon>Enterobacterales</taxon>
        <taxon>Morganellaceae</taxon>
        <taxon>Providencia</taxon>
    </lineage>
</organism>
<sequence>MNIEKKSLEEICTNFTRYFSYYFDWNDVDVTFFHVNLANKEIHHISNNYEWLLTCWEDDLDLHLSERLSPGFQYWSNYSEIYEKTLAKTEKRNVKLDICNKYGNIFEIISINSKKLLSLENTLEIYQTRPIIADYARNIWFKRENIILPVRAGIPSSYKAIKEIKNNPKDLLDTYHHMRFGKIRFTRKEMVTIGLFLSHCKIKEISTIQGCSDASEVKRIQNIKDKLGCSNASSSGLFKALKNHGITQACLGILVNCP</sequence>
<evidence type="ECO:0008006" key="3">
    <source>
        <dbReference type="Google" id="ProtNLM"/>
    </source>
</evidence>
<gene>
    <name evidence="1" type="ORF">JI723_17010</name>
</gene>
<dbReference type="Proteomes" id="UP000596157">
    <property type="component" value="Chromosome"/>
</dbReference>
<dbReference type="EMBL" id="CP067099">
    <property type="protein sequence ID" value="QQO61919.1"/>
    <property type="molecule type" value="Genomic_DNA"/>
</dbReference>